<dbReference type="EMBL" id="FOZW01000005">
    <property type="protein sequence ID" value="SFS82359.1"/>
    <property type="molecule type" value="Genomic_DNA"/>
</dbReference>
<dbReference type="AlphaFoldDB" id="A0A1I6SZD8"/>
<evidence type="ECO:0000256" key="2">
    <source>
        <dbReference type="ARBA" id="ARBA00022927"/>
    </source>
</evidence>
<dbReference type="GO" id="GO:0015031">
    <property type="term" value="P:protein transport"/>
    <property type="evidence" value="ECO:0007669"/>
    <property type="project" value="UniProtKB-KW"/>
</dbReference>
<sequence length="222" mass="23515">MSFIFDRNFDTEADAQRRGEQVKAGAIYTRAEFDAAVSAARTEGFEAGLTQGRDEASNAAQQNTSARQASAIEAVAPALQALFADADHHHAVLESQMVGFALSVLRQVAPATGAALAEQEALQEARGVVRMALGAAELKLRFAPEVTESSAAEIHRVARQSGFGGRIEIKPDPALATGDVRAEWDHGVMTYSFNDICERILGALESSKASIDAAIGQDQAGE</sequence>
<accession>A0A1I6SZD8</accession>
<dbReference type="Proteomes" id="UP000199392">
    <property type="component" value="Unassembled WGS sequence"/>
</dbReference>
<dbReference type="PANTHER" id="PTHR34982:SF1">
    <property type="entry name" value="FLAGELLAR ASSEMBLY PROTEIN FLIH"/>
    <property type="match status" value="1"/>
</dbReference>
<proteinExistence type="predicted"/>
<evidence type="ECO:0000256" key="1">
    <source>
        <dbReference type="ARBA" id="ARBA00022448"/>
    </source>
</evidence>
<reference evidence="4" key="1">
    <citation type="submission" date="2016-10" db="EMBL/GenBank/DDBJ databases">
        <authorList>
            <person name="Varghese N."/>
            <person name="Submissions S."/>
        </authorList>
    </citation>
    <scope>NUCLEOTIDE SEQUENCE [LARGE SCALE GENOMIC DNA]</scope>
    <source>
        <strain evidence="4">DSM 26894</strain>
    </source>
</reference>
<evidence type="ECO:0000313" key="4">
    <source>
        <dbReference type="Proteomes" id="UP000199392"/>
    </source>
</evidence>
<organism evidence="3 4">
    <name type="scientific">Alloyangia pacifica</name>
    <dbReference type="NCBI Taxonomy" id="311180"/>
    <lineage>
        <taxon>Bacteria</taxon>
        <taxon>Pseudomonadati</taxon>
        <taxon>Pseudomonadota</taxon>
        <taxon>Alphaproteobacteria</taxon>
        <taxon>Rhodobacterales</taxon>
        <taxon>Roseobacteraceae</taxon>
        <taxon>Alloyangia</taxon>
    </lineage>
</organism>
<dbReference type="RefSeq" id="WP_092424394.1">
    <property type="nucleotide sequence ID" value="NZ_FNCL01000005.1"/>
</dbReference>
<dbReference type="GO" id="GO:0005829">
    <property type="term" value="C:cytosol"/>
    <property type="evidence" value="ECO:0007669"/>
    <property type="project" value="TreeGrafter"/>
</dbReference>
<name>A0A1I6SZD8_9RHOB</name>
<dbReference type="InterPro" id="IPR051472">
    <property type="entry name" value="T3SS_Stator/FliH"/>
</dbReference>
<keyword evidence="3" id="KW-0282">Flagellum</keyword>
<keyword evidence="3" id="KW-0966">Cell projection</keyword>
<keyword evidence="3" id="KW-0969">Cilium</keyword>
<protein>
    <submittedName>
        <fullName evidence="3">Flagellar assembly protein FliH</fullName>
    </submittedName>
</protein>
<gene>
    <name evidence="3" type="ORF">SAMN04488050_105170</name>
</gene>
<dbReference type="PANTHER" id="PTHR34982">
    <property type="entry name" value="YOP PROTEINS TRANSLOCATION PROTEIN L"/>
    <property type="match status" value="1"/>
</dbReference>
<dbReference type="OrthoDB" id="7873045at2"/>
<dbReference type="STRING" id="311180.SAMN04488050_105170"/>
<keyword evidence="1" id="KW-0813">Transport</keyword>
<keyword evidence="2" id="KW-0653">Protein transport</keyword>
<evidence type="ECO:0000313" key="3">
    <source>
        <dbReference type="EMBL" id="SFS82359.1"/>
    </source>
</evidence>
<keyword evidence="4" id="KW-1185">Reference proteome</keyword>